<dbReference type="NCBIfam" id="NF005886">
    <property type="entry name" value="PRK07849.1-1"/>
    <property type="match status" value="1"/>
</dbReference>
<evidence type="ECO:0000256" key="2">
    <source>
        <dbReference type="SAM" id="MobiDB-lite"/>
    </source>
</evidence>
<dbReference type="NCBIfam" id="NF005887">
    <property type="entry name" value="PRK07849.1-2"/>
    <property type="match status" value="1"/>
</dbReference>
<reference evidence="3 4" key="1">
    <citation type="submission" date="2017-06" db="EMBL/GenBank/DDBJ databases">
        <title>Cultured bacterium strain Saccharothrix yanglingensis Hhs.015.</title>
        <authorList>
            <person name="Xia Y."/>
        </authorList>
    </citation>
    <scope>NUCLEOTIDE SEQUENCE [LARGE SCALE GENOMIC DNA]</scope>
    <source>
        <strain evidence="3 4">Hhs.015</strain>
    </source>
</reference>
<dbReference type="InterPro" id="IPR001544">
    <property type="entry name" value="Aminotrans_IV"/>
</dbReference>
<dbReference type="SUPFAM" id="SSF56752">
    <property type="entry name" value="D-aminoacid aminotransferase-like PLP-dependent enzymes"/>
    <property type="match status" value="1"/>
</dbReference>
<protein>
    <submittedName>
        <fullName evidence="3">4-amino-4-deoxychorismate lyase</fullName>
    </submittedName>
</protein>
<dbReference type="PANTHER" id="PTHR42743">
    <property type="entry name" value="AMINO-ACID AMINOTRANSFERASE"/>
    <property type="match status" value="1"/>
</dbReference>
<dbReference type="InterPro" id="IPR043131">
    <property type="entry name" value="BCAT-like_N"/>
</dbReference>
<evidence type="ECO:0000313" key="3">
    <source>
        <dbReference type="EMBL" id="MDQ2582797.1"/>
    </source>
</evidence>
<dbReference type="Proteomes" id="UP001225605">
    <property type="component" value="Unassembled WGS sequence"/>
</dbReference>
<feature type="compositionally biased region" description="Polar residues" evidence="2">
    <location>
        <begin position="308"/>
        <end position="319"/>
    </location>
</feature>
<name>A0ABU0WTN9_9PSEU</name>
<dbReference type="InterPro" id="IPR043132">
    <property type="entry name" value="BCAT-like_C"/>
</dbReference>
<dbReference type="Gene3D" id="3.20.10.10">
    <property type="entry name" value="D-amino Acid Aminotransferase, subunit A, domain 2"/>
    <property type="match status" value="1"/>
</dbReference>
<dbReference type="Pfam" id="PF01063">
    <property type="entry name" value="Aminotran_4"/>
    <property type="match status" value="1"/>
</dbReference>
<dbReference type="GO" id="GO:0016829">
    <property type="term" value="F:lyase activity"/>
    <property type="evidence" value="ECO:0007669"/>
    <property type="project" value="UniProtKB-KW"/>
</dbReference>
<dbReference type="PANTHER" id="PTHR42743:SF11">
    <property type="entry name" value="AMINODEOXYCHORISMATE LYASE"/>
    <property type="match status" value="1"/>
</dbReference>
<dbReference type="EMBL" id="NSDM01000001">
    <property type="protein sequence ID" value="MDQ2582797.1"/>
    <property type="molecule type" value="Genomic_DNA"/>
</dbReference>
<keyword evidence="3" id="KW-0456">Lyase</keyword>
<gene>
    <name evidence="3" type="ORF">CKY47_02115</name>
</gene>
<dbReference type="Gene3D" id="3.30.470.10">
    <property type="match status" value="1"/>
</dbReference>
<sequence>MRVLALLDGTPADPDAPLIRVDDLGLLRGDGVFETILVVGGEPRELGPHLDRLARSAAMLDMPEPDLAAFRRAVDLVLDTWSGGPEIAVKLVFTRGVEGGDGTPTGFALGMDISPKVIAQRAGGISAVTLERGIEPGLAERAPWLLLGAKSLSYAVNMAALREAERRGADEVVFTTSSGSVLEGPTSTLVMARGRTLTTPPSTLGILPGTTQAALFRAAERAGWSVEVAPVDVAELYPADGVFLVSSVRKITRVHTLDGKALPDSTGLHAVLDGLYESEYRAAPGRSGPGVPGAKTSGVPGGAWPSSGRASGGTTPITG</sequence>
<proteinExistence type="inferred from homology"/>
<dbReference type="RefSeq" id="WP_306743874.1">
    <property type="nucleotide sequence ID" value="NZ_NSDM01000001.1"/>
</dbReference>
<evidence type="ECO:0000256" key="1">
    <source>
        <dbReference type="ARBA" id="ARBA00009320"/>
    </source>
</evidence>
<comment type="caution">
    <text evidence="3">The sequence shown here is derived from an EMBL/GenBank/DDBJ whole genome shotgun (WGS) entry which is preliminary data.</text>
</comment>
<dbReference type="InterPro" id="IPR036038">
    <property type="entry name" value="Aminotransferase-like"/>
</dbReference>
<feature type="region of interest" description="Disordered" evidence="2">
    <location>
        <begin position="283"/>
        <end position="319"/>
    </location>
</feature>
<comment type="similarity">
    <text evidence="1">Belongs to the class-IV pyridoxal-phosphate-dependent aminotransferase family.</text>
</comment>
<organism evidence="3 4">
    <name type="scientific">Saccharothrix yanglingensis</name>
    <dbReference type="NCBI Taxonomy" id="659496"/>
    <lineage>
        <taxon>Bacteria</taxon>
        <taxon>Bacillati</taxon>
        <taxon>Actinomycetota</taxon>
        <taxon>Actinomycetes</taxon>
        <taxon>Pseudonocardiales</taxon>
        <taxon>Pseudonocardiaceae</taxon>
        <taxon>Saccharothrix</taxon>
    </lineage>
</organism>
<dbReference type="InterPro" id="IPR050571">
    <property type="entry name" value="Class-IV_PLP-Dep_Aminotrnsfr"/>
</dbReference>
<accession>A0ABU0WTN9</accession>
<keyword evidence="4" id="KW-1185">Reference proteome</keyword>
<evidence type="ECO:0000313" key="4">
    <source>
        <dbReference type="Proteomes" id="UP001225605"/>
    </source>
</evidence>